<name>A0A291B9L3_9GAMM</name>
<accession>A0A291B9L3</accession>
<evidence type="ECO:0000313" key="2">
    <source>
        <dbReference type="Proteomes" id="UP000218160"/>
    </source>
</evidence>
<keyword evidence="2" id="KW-1185">Reference proteome</keyword>
<sequence>MVGTLNLREHTTQISETGGMAKALNKRMKLGMLHTKAIVS</sequence>
<dbReference type="KEGG" id="elux:BTN50_1173"/>
<dbReference type="AlphaFoldDB" id="A0A291B9L3"/>
<reference evidence="2" key="1">
    <citation type="submission" date="2017-04" db="EMBL/GenBank/DDBJ databases">
        <title>Genome evolution of the luminous symbionts of deep sea anglerfish.</title>
        <authorList>
            <person name="Hendry T.A."/>
        </authorList>
    </citation>
    <scope>NUCLEOTIDE SEQUENCE [LARGE SCALE GENOMIC DNA]</scope>
</reference>
<gene>
    <name evidence="1" type="ORF">BTN50_1173</name>
</gene>
<evidence type="ECO:0000313" key="1">
    <source>
        <dbReference type="EMBL" id="ATF09663.1"/>
    </source>
</evidence>
<proteinExistence type="predicted"/>
<protein>
    <submittedName>
        <fullName evidence="1">Uncharacterized protein</fullName>
    </submittedName>
</protein>
<organism evidence="1 2">
    <name type="scientific">Candidatus Enterovibrio altilux</name>
    <dbReference type="NCBI Taxonomy" id="1927128"/>
    <lineage>
        <taxon>Bacteria</taxon>
        <taxon>Pseudomonadati</taxon>
        <taxon>Pseudomonadota</taxon>
        <taxon>Gammaproteobacteria</taxon>
        <taxon>Vibrionales</taxon>
        <taxon>Vibrionaceae</taxon>
        <taxon>Enterovibrio</taxon>
    </lineage>
</organism>
<dbReference type="Proteomes" id="UP000218160">
    <property type="component" value="Chromosome 1"/>
</dbReference>
<dbReference type="EMBL" id="CP020660">
    <property type="protein sequence ID" value="ATF09663.1"/>
    <property type="molecule type" value="Genomic_DNA"/>
</dbReference>